<dbReference type="AlphaFoldDB" id="A0A3D8IS72"/>
<keyword evidence="4 12" id="KW-0547">Nucleotide-binding</keyword>
<comment type="catalytic activity">
    <reaction evidence="12">
        <text>Couples ATP hydrolysis with the unwinding of duplex DNA by translocating in the 3'-5' direction.</text>
        <dbReference type="EC" id="5.6.2.4"/>
    </reaction>
</comment>
<dbReference type="NCBIfam" id="NF004069">
    <property type="entry name" value="PRK05580.2-1"/>
    <property type="match status" value="1"/>
</dbReference>
<evidence type="ECO:0000256" key="1">
    <source>
        <dbReference type="ARBA" id="ARBA00022515"/>
    </source>
</evidence>
<evidence type="ECO:0000256" key="7">
    <source>
        <dbReference type="ARBA" id="ARBA00022833"/>
    </source>
</evidence>
<dbReference type="Pfam" id="PF18319">
    <property type="entry name" value="Zn_ribbon_PriA"/>
    <property type="match status" value="1"/>
</dbReference>
<reference evidence="15 16" key="1">
    <citation type="submission" date="2018-04" db="EMBL/GenBank/DDBJ databases">
        <title>Novel Campyloabacter and Helicobacter Species and Strains.</title>
        <authorList>
            <person name="Mannion A.J."/>
            <person name="Shen Z."/>
            <person name="Fox J.G."/>
        </authorList>
    </citation>
    <scope>NUCLEOTIDE SEQUENCE [LARGE SCALE GENOMIC DNA]</scope>
    <source>
        <strain evidence="15 16">ATCC 700242</strain>
    </source>
</reference>
<dbReference type="Gene3D" id="3.40.50.300">
    <property type="entry name" value="P-loop containing nucleotide triphosphate hydrolases"/>
    <property type="match status" value="2"/>
</dbReference>
<dbReference type="GO" id="GO:0005524">
    <property type="term" value="F:ATP binding"/>
    <property type="evidence" value="ECO:0007669"/>
    <property type="project" value="UniProtKB-UniRule"/>
</dbReference>
<feature type="binding site" evidence="12">
    <location>
        <position position="362"/>
    </location>
    <ligand>
        <name>Zn(2+)</name>
        <dbReference type="ChEBI" id="CHEBI:29105"/>
        <label>2</label>
    </ligand>
</feature>
<feature type="binding site" evidence="12">
    <location>
        <position position="372"/>
    </location>
    <ligand>
        <name>Zn(2+)</name>
        <dbReference type="ChEBI" id="CHEBI:29105"/>
        <label>1</label>
    </ligand>
</feature>
<feature type="binding site" evidence="12">
    <location>
        <position position="359"/>
    </location>
    <ligand>
        <name>Zn(2+)</name>
        <dbReference type="ChEBI" id="CHEBI:29105"/>
        <label>2</label>
    </ligand>
</feature>
<evidence type="ECO:0000256" key="4">
    <source>
        <dbReference type="ARBA" id="ARBA00022741"/>
    </source>
</evidence>
<keyword evidence="9 12" id="KW-0238">DNA-binding</keyword>
<proteinExistence type="inferred from homology"/>
<protein>
    <recommendedName>
        <fullName evidence="12">Replication restart protein PriA</fullName>
    </recommendedName>
    <alternativeName>
        <fullName evidence="12">ATP-dependent DNA helicase PriA</fullName>
        <ecNumber evidence="12">5.6.2.4</ecNumber>
    </alternativeName>
    <alternativeName>
        <fullName evidence="12">DNA 3'-5' helicase PriA</fullName>
    </alternativeName>
</protein>
<organism evidence="15 16">
    <name type="scientific">Helicobacter cholecystus</name>
    <dbReference type="NCBI Taxonomy" id="45498"/>
    <lineage>
        <taxon>Bacteria</taxon>
        <taxon>Pseudomonadati</taxon>
        <taxon>Campylobacterota</taxon>
        <taxon>Epsilonproteobacteria</taxon>
        <taxon>Campylobacterales</taxon>
        <taxon>Helicobacteraceae</taxon>
        <taxon>Helicobacter</taxon>
    </lineage>
</organism>
<accession>A0A3D8IS72</accession>
<feature type="binding site" evidence="12">
    <location>
        <position position="341"/>
    </location>
    <ligand>
        <name>Zn(2+)</name>
        <dbReference type="ChEBI" id="CHEBI:29105"/>
        <label>2</label>
    </ligand>
</feature>
<dbReference type="GO" id="GO:0008270">
    <property type="term" value="F:zinc ion binding"/>
    <property type="evidence" value="ECO:0007669"/>
    <property type="project" value="UniProtKB-UniRule"/>
</dbReference>
<dbReference type="OrthoDB" id="9759544at2"/>
<evidence type="ECO:0000256" key="5">
    <source>
        <dbReference type="ARBA" id="ARBA00022801"/>
    </source>
</evidence>
<keyword evidence="2 12" id="KW-0235">DNA replication</keyword>
<keyword evidence="6 12" id="KW-0347">Helicase</keyword>
<keyword evidence="8 12" id="KW-0067">ATP-binding</keyword>
<dbReference type="GO" id="GO:0006269">
    <property type="term" value="P:DNA replication, synthesis of primer"/>
    <property type="evidence" value="ECO:0007669"/>
    <property type="project" value="UniProtKB-KW"/>
</dbReference>
<evidence type="ECO:0000313" key="16">
    <source>
        <dbReference type="Proteomes" id="UP000257067"/>
    </source>
</evidence>
<dbReference type="PROSITE" id="PS51192">
    <property type="entry name" value="HELICASE_ATP_BIND_1"/>
    <property type="match status" value="1"/>
</dbReference>
<dbReference type="PROSITE" id="PS51194">
    <property type="entry name" value="HELICASE_CTER"/>
    <property type="match status" value="1"/>
</dbReference>
<dbReference type="HAMAP" id="MF_00983">
    <property type="entry name" value="PriA"/>
    <property type="match status" value="1"/>
</dbReference>
<evidence type="ECO:0000256" key="9">
    <source>
        <dbReference type="ARBA" id="ARBA00023125"/>
    </source>
</evidence>
<keyword evidence="10 12" id="KW-0413">Isomerase</keyword>
<keyword evidence="16" id="KW-1185">Reference proteome</keyword>
<dbReference type="Pfam" id="PF18074">
    <property type="entry name" value="PriA_C"/>
    <property type="match status" value="1"/>
</dbReference>
<dbReference type="FunFam" id="3.40.50.300:FF:000489">
    <property type="entry name" value="Primosome assembly protein PriA"/>
    <property type="match status" value="1"/>
</dbReference>
<comment type="cofactor">
    <cofactor evidence="12">
        <name>Zn(2+)</name>
        <dbReference type="ChEBI" id="CHEBI:29105"/>
    </cofactor>
    <text evidence="12">Binds 2 zinc ions per subunit.</text>
</comment>
<dbReference type="Pfam" id="PF00271">
    <property type="entry name" value="Helicase_C"/>
    <property type="match status" value="1"/>
</dbReference>
<dbReference type="InterPro" id="IPR027417">
    <property type="entry name" value="P-loop_NTPase"/>
</dbReference>
<comment type="caution">
    <text evidence="15">The sequence shown here is derived from an EMBL/GenBank/DDBJ whole genome shotgun (WGS) entry which is preliminary data.</text>
</comment>
<keyword evidence="1 12" id="KW-0639">Primosome</keyword>
<dbReference type="SUPFAM" id="SSF52540">
    <property type="entry name" value="P-loop containing nucleoside triphosphate hydrolases"/>
    <property type="match status" value="1"/>
</dbReference>
<dbReference type="NCBIfam" id="TIGR00595">
    <property type="entry name" value="priA"/>
    <property type="match status" value="1"/>
</dbReference>
<comment type="similarity">
    <text evidence="12">Belongs to the helicase family. PriA subfamily.</text>
</comment>
<evidence type="ECO:0000259" key="13">
    <source>
        <dbReference type="PROSITE" id="PS51192"/>
    </source>
</evidence>
<dbReference type="SMART" id="SM00490">
    <property type="entry name" value="HELICc"/>
    <property type="match status" value="1"/>
</dbReference>
<comment type="function">
    <text evidence="12">Initiates the restart of stalled replication forks, which reloads the replicative helicase on sites other than the origin of replication. Recognizes and binds to abandoned replication forks and remodels them to uncover a helicase loading site. Promotes assembly of the primosome at these replication forks.</text>
</comment>
<evidence type="ECO:0000256" key="2">
    <source>
        <dbReference type="ARBA" id="ARBA00022705"/>
    </source>
</evidence>
<dbReference type="GO" id="GO:0016887">
    <property type="term" value="F:ATP hydrolysis activity"/>
    <property type="evidence" value="ECO:0007669"/>
    <property type="project" value="RHEA"/>
</dbReference>
<dbReference type="GO" id="GO:0006302">
    <property type="term" value="P:double-strand break repair"/>
    <property type="evidence" value="ECO:0007669"/>
    <property type="project" value="InterPro"/>
</dbReference>
<dbReference type="InterPro" id="IPR001650">
    <property type="entry name" value="Helicase_C-like"/>
</dbReference>
<dbReference type="InterPro" id="IPR011545">
    <property type="entry name" value="DEAD/DEAH_box_helicase_dom"/>
</dbReference>
<feature type="domain" description="Helicase C-terminal" evidence="14">
    <location>
        <begin position="367"/>
        <end position="526"/>
    </location>
</feature>
<comment type="catalytic activity">
    <reaction evidence="11 12">
        <text>ATP + H2O = ADP + phosphate + H(+)</text>
        <dbReference type="Rhea" id="RHEA:13065"/>
        <dbReference type="ChEBI" id="CHEBI:15377"/>
        <dbReference type="ChEBI" id="CHEBI:15378"/>
        <dbReference type="ChEBI" id="CHEBI:30616"/>
        <dbReference type="ChEBI" id="CHEBI:43474"/>
        <dbReference type="ChEBI" id="CHEBI:456216"/>
        <dbReference type="EC" id="5.6.2.4"/>
    </reaction>
</comment>
<feature type="binding site" evidence="12">
    <location>
        <position position="375"/>
    </location>
    <ligand>
        <name>Zn(2+)</name>
        <dbReference type="ChEBI" id="CHEBI:29105"/>
        <label>1</label>
    </ligand>
</feature>
<dbReference type="PANTHER" id="PTHR30580:SF0">
    <property type="entry name" value="PRIMOSOMAL PROTEIN N"/>
    <property type="match status" value="1"/>
</dbReference>
<feature type="binding site" evidence="12">
    <location>
        <position position="344"/>
    </location>
    <ligand>
        <name>Zn(2+)</name>
        <dbReference type="ChEBI" id="CHEBI:29105"/>
        <label>2</label>
    </ligand>
</feature>
<dbReference type="GO" id="GO:0006270">
    <property type="term" value="P:DNA replication initiation"/>
    <property type="evidence" value="ECO:0007669"/>
    <property type="project" value="TreeGrafter"/>
</dbReference>
<dbReference type="EMBL" id="NXLU01000013">
    <property type="protein sequence ID" value="RDU68137.1"/>
    <property type="molecule type" value="Genomic_DNA"/>
</dbReference>
<feature type="domain" description="Helicase ATP-binding" evidence="13">
    <location>
        <begin position="115"/>
        <end position="281"/>
    </location>
</feature>
<keyword evidence="7 12" id="KW-0862">Zinc</keyword>
<evidence type="ECO:0000256" key="8">
    <source>
        <dbReference type="ARBA" id="ARBA00022840"/>
    </source>
</evidence>
<evidence type="ECO:0000256" key="3">
    <source>
        <dbReference type="ARBA" id="ARBA00022723"/>
    </source>
</evidence>
<dbReference type="Proteomes" id="UP000257067">
    <property type="component" value="Unassembled WGS sequence"/>
</dbReference>
<keyword evidence="5 12" id="KW-0378">Hydrolase</keyword>
<evidence type="ECO:0000256" key="12">
    <source>
        <dbReference type="HAMAP-Rule" id="MF_00983"/>
    </source>
</evidence>
<dbReference type="Pfam" id="PF00270">
    <property type="entry name" value="DEAD"/>
    <property type="match status" value="1"/>
</dbReference>
<evidence type="ECO:0000313" key="15">
    <source>
        <dbReference type="EMBL" id="RDU68137.1"/>
    </source>
</evidence>
<dbReference type="SMART" id="SM00487">
    <property type="entry name" value="DEXDc"/>
    <property type="match status" value="1"/>
</dbReference>
<dbReference type="InterPro" id="IPR014001">
    <property type="entry name" value="Helicase_ATP-bd"/>
</dbReference>
<dbReference type="EC" id="5.6.2.4" evidence="12"/>
<sequence>MAILDSYSPLLTYYSYSPLNKGEIIRCTLGHKDVLGVVICEVEKPEFQCKELVCTNLFFSEMQIDLAYFIAQYYCTSLGKSFALFQSFSSHCILPLSSLSLKPALTLSSIQNQVYKAMKHRQFSLLFGETGSGKSEVYIYLILQKLLEGKQCLFLIPEIALTPQMQTRLEVVFGEYMGVWHSKISQSKKKKLLEKIEKGEIRLIIGTRSALFLPFCDLGLIIVDEEHDDSYKSQTSLRYNARDLAIYMSKAFHFPLILGSATPSLNSYYLAKKQNAIFALPKHFNSHNTLLTLNEPSELTQSIITHIQKALKQHKQVMIVLPTRANFKSIICADCGEGIQCPFCSVGMSLHLREHKMQCHYCGYSQALVHTCPSCGGSHLLSKRIGTVQVAQELGEIFKDYCIEIFDRDHIKTQKQLEKTLREFQEEKIDILVGTQMLSKGHDYHNVALVVIMGLDYVLKSGDYRARERVQSLFFQIKGRGGRKHDGEVILQTLNAEFFSYDTYEDFLEDELHFREGLYPPFVRLATLTFSHKQEKKAQENMQKVLQIAQNNPYGVYAVGSSALVCKIKTQYRYMILLRSQSVSALLKCVRELSGYEKCEIDIDPLNIV</sequence>
<evidence type="ECO:0000256" key="10">
    <source>
        <dbReference type="ARBA" id="ARBA00023235"/>
    </source>
</evidence>
<dbReference type="InterPro" id="IPR041236">
    <property type="entry name" value="PriA_C"/>
</dbReference>
<dbReference type="GO" id="GO:1990077">
    <property type="term" value="C:primosome complex"/>
    <property type="evidence" value="ECO:0007669"/>
    <property type="project" value="UniProtKB-UniRule"/>
</dbReference>
<feature type="binding site" evidence="12">
    <location>
        <position position="335"/>
    </location>
    <ligand>
        <name>Zn(2+)</name>
        <dbReference type="ChEBI" id="CHEBI:29105"/>
        <label>1</label>
    </ligand>
</feature>
<evidence type="ECO:0000259" key="14">
    <source>
        <dbReference type="PROSITE" id="PS51194"/>
    </source>
</evidence>
<dbReference type="GO" id="GO:0006310">
    <property type="term" value="P:DNA recombination"/>
    <property type="evidence" value="ECO:0007669"/>
    <property type="project" value="InterPro"/>
</dbReference>
<feature type="binding site" evidence="12">
    <location>
        <position position="332"/>
    </location>
    <ligand>
        <name>Zn(2+)</name>
        <dbReference type="ChEBI" id="CHEBI:29105"/>
        <label>1</label>
    </ligand>
</feature>
<dbReference type="InterPro" id="IPR040498">
    <property type="entry name" value="PriA_CRR"/>
</dbReference>
<dbReference type="GO" id="GO:0003677">
    <property type="term" value="F:DNA binding"/>
    <property type="evidence" value="ECO:0007669"/>
    <property type="project" value="UniProtKB-UniRule"/>
</dbReference>
<gene>
    <name evidence="12" type="primary">priA</name>
    <name evidence="15" type="ORF">CQA62_06605</name>
</gene>
<comment type="subunit">
    <text evidence="12">Component of the replication restart primosome.</text>
</comment>
<evidence type="ECO:0000256" key="11">
    <source>
        <dbReference type="ARBA" id="ARBA00048988"/>
    </source>
</evidence>
<keyword evidence="3 12" id="KW-0479">Metal-binding</keyword>
<name>A0A3D8IS72_9HELI</name>
<dbReference type="GO" id="GO:0043138">
    <property type="term" value="F:3'-5' DNA helicase activity"/>
    <property type="evidence" value="ECO:0007669"/>
    <property type="project" value="UniProtKB-EC"/>
</dbReference>
<dbReference type="PANTHER" id="PTHR30580">
    <property type="entry name" value="PRIMOSOMAL PROTEIN N"/>
    <property type="match status" value="1"/>
</dbReference>
<dbReference type="InterPro" id="IPR005259">
    <property type="entry name" value="PriA"/>
</dbReference>
<evidence type="ECO:0000256" key="6">
    <source>
        <dbReference type="ARBA" id="ARBA00022806"/>
    </source>
</evidence>